<dbReference type="OrthoDB" id="2913095at2759"/>
<dbReference type="InterPro" id="IPR027417">
    <property type="entry name" value="P-loop_NTPase"/>
</dbReference>
<evidence type="ECO:0000256" key="2">
    <source>
        <dbReference type="SAM" id="MobiDB-lite"/>
    </source>
</evidence>
<keyword evidence="1" id="KW-0677">Repeat</keyword>
<dbReference type="EMBL" id="KZ613953">
    <property type="protein sequence ID" value="PMD35113.1"/>
    <property type="molecule type" value="Genomic_DNA"/>
</dbReference>
<feature type="region of interest" description="Disordered" evidence="2">
    <location>
        <begin position="1001"/>
        <end position="1071"/>
    </location>
</feature>
<dbReference type="InterPro" id="IPR031350">
    <property type="entry name" value="Goodbye_dom"/>
</dbReference>
<sequence length="1668" mass="188495">MAQAKQQAILGGLWEEAAERYKADLKRFDDEYEKKHSHVWNIHRHKKPSADIPTMYSAKDFTAELERKKAGFRDMRMKGHAVFKAMNSLATPVEIIGGQASAIGSMFMPATPMIFGAVMYLFNAGRDVHESYNVLESLFNQCANSIQDISMMVNGVRDLGIELKSTVIETLTAILEVFRIAAEFAKSKRFSAYADALSHPGKGGPEKQSLEHLKELGKRQNTQVNIKNFIAIDALDQKHDKTDGKIDFVSSTQTTIISTQSILINEVSQMQDMLKERTEDWTGPKGTLDAKQGSVDKARQKLKNLLHPEASVVERAREFPATTAPGTCEWIFKEPEFRKWETEPDVPILWIYGDSGVGKSHLAAKIAKNRGRSHLFGAKETARAEVAAFFIEYADNQAPAISESKEDSAKEKGHADALVKGENDAGDEFEMKADTKSEPAMVVGDVPQDTTTINDPVLNEEEILPWHNDAITEILRTMAWQLSEDEKKYEKCLTDHITATEDHCKKERTATDVWDYFFNKYFTPPHNHFITFVIDGVDNLGANQRKVFYGLIKQVVQAFKESANDAIRLVCLSQPTLENEISNAFASDFQMPSIMITKEKNLRDIETYISWTIDQSTKLRRALKDKTFRQGAVTELASCTGGVFEMGAILLKQLAQKDHVDLFSEVLENPPADIHSILRETLEHFGDTHTLHDVTDLNILLSWILYAFKNLSLGELNAAIGLESEHGEFLDIRDKIEREFSAYFSIVDYRHQDVLSQSSKSPTKADTIPLLGTGVDISAENPEAEDDDDLEVPIVKVAHASIAKFFRNSEISNHASIGVSREEAHLRLGKTCLRAICYNKAESSKPWKSRMTSERLRTYAITYFSEHLMNAGTAFAKAPIAEKVDIFRLLTRLTRDEEVIARWIRNVQLWPDFFDMNGSLGNIWSYCSDKDVLNALGDEEKQWVIEPTCPSTAERLLKPIAMWLAKNWLQDPIPERNNESMYFFMNLRSLLNLFERSKKEKQSENIQSEHPERAHKDLDDKDLYSKDETTEGTSPSANAQDNSGMSKGTPATNESVSSNENQPKEEIPIYGRQPFEEAWDLNGVRDRDEILRVAEWAGFDKTALWHCRVAYCVTILTRPITEEALVDLKLALEVDPDSGQAYFKLATSHGGMKQYDLAISEMKEARRLKYNESTGSVRRGAKWIAKWQEAKANTADASEEAKDIGRQQGMKTLETEFEKYPEAFDLLVDYIGLAGKSGKHKAIMSRLLRLREKLPDFIRSPDLQNSEGLHKFMRRAAQNTRRVGVLQRAYEIAIEKDALDKVMLAEPARVLYHIDLIEALADLYTENQEDEKGLARYQDMIDYAQEKDVSLYAYSGAMKFAQLHVLAATNNGSSEKEKKDAVDALIKLEKEERDPDNNVISAAATTHGLTLGFYYKLIGEHEKAEALFKDRIALAMELLSDADANNDWQGWMMLAVTLFKDGDIENGKAAAAMYHREIEKLMREMSEEEDTGAKEEGEKKATEESKIDAQTNDKATLAATEASNGQAANGSKDPVETISENPRISPTYEDTPWQSGRCDGICNRDLMDYDKGIYMCIQCTEMWLCVECWEKHQESSLPYSLCDSDHAFVYVTGPPKNLCAEKGKEEVWVGGKVRGMREWLESIWERWGLKKRKGTEDERGEGKKEIET</sequence>
<dbReference type="PANTHER" id="PTHR10039:SF17">
    <property type="entry name" value="FUNGAL STAND N-TERMINAL GOODBYE DOMAIN-CONTAINING PROTEIN-RELATED"/>
    <property type="match status" value="1"/>
</dbReference>
<evidence type="ECO:0000259" key="3">
    <source>
        <dbReference type="Pfam" id="PF17109"/>
    </source>
</evidence>
<feature type="compositionally biased region" description="Basic and acidic residues" evidence="2">
    <location>
        <begin position="1001"/>
        <end position="1029"/>
    </location>
</feature>
<feature type="domain" description="Nephrocystin 3-like N-terminal" evidence="4">
    <location>
        <begin position="326"/>
        <end position="398"/>
    </location>
</feature>
<evidence type="ECO:0000313" key="5">
    <source>
        <dbReference type="EMBL" id="PMD35113.1"/>
    </source>
</evidence>
<evidence type="ECO:0000256" key="1">
    <source>
        <dbReference type="ARBA" id="ARBA00022737"/>
    </source>
</evidence>
<reference evidence="5 6" key="1">
    <citation type="submission" date="2016-04" db="EMBL/GenBank/DDBJ databases">
        <title>A degradative enzymes factory behind the ericoid mycorrhizal symbiosis.</title>
        <authorList>
            <consortium name="DOE Joint Genome Institute"/>
            <person name="Martino E."/>
            <person name="Morin E."/>
            <person name="Grelet G."/>
            <person name="Kuo A."/>
            <person name="Kohler A."/>
            <person name="Daghino S."/>
            <person name="Barry K."/>
            <person name="Choi C."/>
            <person name="Cichocki N."/>
            <person name="Clum A."/>
            <person name="Copeland A."/>
            <person name="Hainaut M."/>
            <person name="Haridas S."/>
            <person name="Labutti K."/>
            <person name="Lindquist E."/>
            <person name="Lipzen A."/>
            <person name="Khouja H.-R."/>
            <person name="Murat C."/>
            <person name="Ohm R."/>
            <person name="Olson A."/>
            <person name="Spatafora J."/>
            <person name="Veneault-Fourrey C."/>
            <person name="Henrissat B."/>
            <person name="Grigoriev I."/>
            <person name="Martin F."/>
            <person name="Perotto S."/>
        </authorList>
    </citation>
    <scope>NUCLEOTIDE SEQUENCE [LARGE SCALE GENOMIC DNA]</scope>
    <source>
        <strain evidence="5 6">F</strain>
    </source>
</reference>
<dbReference type="SUPFAM" id="SSF48452">
    <property type="entry name" value="TPR-like"/>
    <property type="match status" value="1"/>
</dbReference>
<dbReference type="PANTHER" id="PTHR10039">
    <property type="entry name" value="AMELOGENIN"/>
    <property type="match status" value="1"/>
</dbReference>
<evidence type="ECO:0000313" key="6">
    <source>
        <dbReference type="Proteomes" id="UP000235786"/>
    </source>
</evidence>
<feature type="domain" description="Fungal STAND N-terminal Goodbye" evidence="3">
    <location>
        <begin position="50"/>
        <end position="146"/>
    </location>
</feature>
<organism evidence="5 6">
    <name type="scientific">Hyaloscypha variabilis (strain UAMH 11265 / GT02V1 / F)</name>
    <name type="common">Meliniomyces variabilis</name>
    <dbReference type="NCBI Taxonomy" id="1149755"/>
    <lineage>
        <taxon>Eukaryota</taxon>
        <taxon>Fungi</taxon>
        <taxon>Dikarya</taxon>
        <taxon>Ascomycota</taxon>
        <taxon>Pezizomycotina</taxon>
        <taxon>Leotiomycetes</taxon>
        <taxon>Helotiales</taxon>
        <taxon>Hyaloscyphaceae</taxon>
        <taxon>Hyaloscypha</taxon>
        <taxon>Hyaloscypha variabilis</taxon>
    </lineage>
</organism>
<protein>
    <submittedName>
        <fullName evidence="5">Uncharacterized protein</fullName>
    </submittedName>
</protein>
<dbReference type="Proteomes" id="UP000235786">
    <property type="component" value="Unassembled WGS sequence"/>
</dbReference>
<dbReference type="Pfam" id="PF17109">
    <property type="entry name" value="Goodbye"/>
    <property type="match status" value="1"/>
</dbReference>
<dbReference type="Gene3D" id="3.40.50.300">
    <property type="entry name" value="P-loop containing nucleotide triphosphate hydrolases"/>
    <property type="match status" value="1"/>
</dbReference>
<evidence type="ECO:0000259" key="4">
    <source>
        <dbReference type="Pfam" id="PF24883"/>
    </source>
</evidence>
<feature type="compositionally biased region" description="Basic and acidic residues" evidence="2">
    <location>
        <begin position="1484"/>
        <end position="1507"/>
    </location>
</feature>
<name>A0A2J6R9G0_HYAVF</name>
<proteinExistence type="predicted"/>
<keyword evidence="6" id="KW-1185">Reference proteome</keyword>
<feature type="compositionally biased region" description="Polar residues" evidence="2">
    <location>
        <begin position="1031"/>
        <end position="1061"/>
    </location>
</feature>
<dbReference type="SUPFAM" id="SSF52540">
    <property type="entry name" value="P-loop containing nucleoside triphosphate hydrolases"/>
    <property type="match status" value="1"/>
</dbReference>
<dbReference type="InterPro" id="IPR056884">
    <property type="entry name" value="NPHP3-like_N"/>
</dbReference>
<feature type="region of interest" description="Disordered" evidence="2">
    <location>
        <begin position="1484"/>
        <end position="1551"/>
    </location>
</feature>
<dbReference type="InterPro" id="IPR011990">
    <property type="entry name" value="TPR-like_helical_dom_sf"/>
</dbReference>
<accession>A0A2J6R9G0</accession>
<dbReference type="Gene3D" id="1.25.40.10">
    <property type="entry name" value="Tetratricopeptide repeat domain"/>
    <property type="match status" value="1"/>
</dbReference>
<gene>
    <name evidence="5" type="ORF">L207DRAFT_570674</name>
</gene>
<dbReference type="Pfam" id="PF24883">
    <property type="entry name" value="NPHP3_N"/>
    <property type="match status" value="1"/>
</dbReference>